<evidence type="ECO:0000256" key="3">
    <source>
        <dbReference type="ARBA" id="ARBA00022692"/>
    </source>
</evidence>
<evidence type="ECO:0000313" key="10">
    <source>
        <dbReference type="Proteomes" id="UP001233999"/>
    </source>
</evidence>
<dbReference type="Gene3D" id="1.20.1250.20">
    <property type="entry name" value="MFS general substrate transporter like domains"/>
    <property type="match status" value="2"/>
</dbReference>
<organism evidence="9 10">
    <name type="scientific">Diploptera punctata</name>
    <name type="common">Pacific beetle cockroach</name>
    <dbReference type="NCBI Taxonomy" id="6984"/>
    <lineage>
        <taxon>Eukaryota</taxon>
        <taxon>Metazoa</taxon>
        <taxon>Ecdysozoa</taxon>
        <taxon>Arthropoda</taxon>
        <taxon>Hexapoda</taxon>
        <taxon>Insecta</taxon>
        <taxon>Pterygota</taxon>
        <taxon>Neoptera</taxon>
        <taxon>Polyneoptera</taxon>
        <taxon>Dictyoptera</taxon>
        <taxon>Blattodea</taxon>
        <taxon>Blaberoidea</taxon>
        <taxon>Blaberidae</taxon>
        <taxon>Diplopterinae</taxon>
        <taxon>Diploptera</taxon>
    </lineage>
</organism>
<feature type="transmembrane region" description="Helical" evidence="7">
    <location>
        <begin position="309"/>
        <end position="332"/>
    </location>
</feature>
<keyword evidence="5 7" id="KW-1133">Transmembrane helix</keyword>
<feature type="transmembrane region" description="Helical" evidence="7">
    <location>
        <begin position="393"/>
        <end position="412"/>
    </location>
</feature>
<evidence type="ECO:0000256" key="7">
    <source>
        <dbReference type="SAM" id="Phobius"/>
    </source>
</evidence>
<proteinExistence type="predicted"/>
<dbReference type="InterPro" id="IPR020846">
    <property type="entry name" value="MFS_dom"/>
</dbReference>
<dbReference type="InterPro" id="IPR050382">
    <property type="entry name" value="MFS_Na/Anion_cotransporter"/>
</dbReference>
<keyword evidence="2" id="KW-0813">Transport</keyword>
<feature type="transmembrane region" description="Helical" evidence="7">
    <location>
        <begin position="450"/>
        <end position="472"/>
    </location>
</feature>
<feature type="transmembrane region" description="Helical" evidence="7">
    <location>
        <begin position="188"/>
        <end position="210"/>
    </location>
</feature>
<dbReference type="InterPro" id="IPR036259">
    <property type="entry name" value="MFS_trans_sf"/>
</dbReference>
<dbReference type="Proteomes" id="UP001233999">
    <property type="component" value="Unassembled WGS sequence"/>
</dbReference>
<feature type="domain" description="Major facilitator superfamily (MFS) profile" evidence="8">
    <location>
        <begin position="85"/>
        <end position="510"/>
    </location>
</feature>
<evidence type="ECO:0000256" key="6">
    <source>
        <dbReference type="ARBA" id="ARBA00023136"/>
    </source>
</evidence>
<gene>
    <name evidence="9" type="ORF">L9F63_003887</name>
</gene>
<dbReference type="FunFam" id="1.20.1250.20:FF:000003">
    <property type="entry name" value="Solute carrier family 17 member 3"/>
    <property type="match status" value="1"/>
</dbReference>
<protein>
    <recommendedName>
        <fullName evidence="8">Major facilitator superfamily (MFS) profile domain-containing protein</fullName>
    </recommendedName>
</protein>
<dbReference type="PANTHER" id="PTHR11662">
    <property type="entry name" value="SOLUTE CARRIER FAMILY 17"/>
    <property type="match status" value="1"/>
</dbReference>
<sequence length="527" mass="58034">MELIPTFVDSESYKVQCGDCFSADMKASRLGNILASWIPARYIFAVLGSVSFIIFYGLKVNLSMTIVAMVRNTTNSSASEGNSEKSIQAGTDDFDNVFDVFVYDENNGSGFIAENSGSPVIGNDEGYDWNESQQGLILSSYYWGYIISQFPAGRVAEIFSAKWVIFVAVAINIIGTLITPVVAENIVILLIVRCIEGIGGGFSFPAMHVLLSRWAPVEERSIMSSVVYAGGALGTVLSMLFSGLISDWMNWQAVFYIMGGLPLLWCLLWVWLVQDDTNKQQYITEQERTFILKSLGQSQHKVPVPWKEVWTSVPFLVIINTHFCNNVCWYFLLTELPKYMNQILHLNLKMQIDNALLSSLPYLTLWMFSLILSKCVDYGRLRGTITTTGARKISTFIATAIPGACLLAVNLTDGDSTLVAGLMAIAVTAMGAMFSGVLTNHIDIASHFAGTLVGITNTFATIPGILIPIVVGEVTHVEQSAERWGIIFYAIIAVLVFELVVYLLLGSGEEQPWNKINSSGTEKETHN</sequence>
<comment type="subcellular location">
    <subcellularLocation>
        <location evidence="1">Membrane</location>
        <topology evidence="1">Multi-pass membrane protein</topology>
    </subcellularLocation>
</comment>
<dbReference type="InterPro" id="IPR011701">
    <property type="entry name" value="MFS"/>
</dbReference>
<keyword evidence="10" id="KW-1185">Reference proteome</keyword>
<dbReference type="SUPFAM" id="SSF103473">
    <property type="entry name" value="MFS general substrate transporter"/>
    <property type="match status" value="1"/>
</dbReference>
<keyword evidence="4" id="KW-0769">Symport</keyword>
<dbReference type="GO" id="GO:0016020">
    <property type="term" value="C:membrane"/>
    <property type="evidence" value="ECO:0007669"/>
    <property type="project" value="UniProtKB-SubCell"/>
</dbReference>
<reference evidence="9" key="2">
    <citation type="submission" date="2023-05" db="EMBL/GenBank/DDBJ databases">
        <authorList>
            <person name="Fouks B."/>
        </authorList>
    </citation>
    <scope>NUCLEOTIDE SEQUENCE</scope>
    <source>
        <strain evidence="9">Stay&amp;Tobe</strain>
        <tissue evidence="9">Testes</tissue>
    </source>
</reference>
<keyword evidence="3 7" id="KW-0812">Transmembrane</keyword>
<name>A0AAD8E988_DIPPU</name>
<feature type="transmembrane region" description="Helical" evidence="7">
    <location>
        <begin position="418"/>
        <end position="438"/>
    </location>
</feature>
<reference evidence="9" key="1">
    <citation type="journal article" date="2023" name="IScience">
        <title>Live-bearing cockroach genome reveals convergent evolutionary mechanisms linked to viviparity in insects and beyond.</title>
        <authorList>
            <person name="Fouks B."/>
            <person name="Harrison M.C."/>
            <person name="Mikhailova A.A."/>
            <person name="Marchal E."/>
            <person name="English S."/>
            <person name="Carruthers M."/>
            <person name="Jennings E.C."/>
            <person name="Chiamaka E.L."/>
            <person name="Frigard R.A."/>
            <person name="Pippel M."/>
            <person name="Attardo G.M."/>
            <person name="Benoit J.B."/>
            <person name="Bornberg-Bauer E."/>
            <person name="Tobe S.S."/>
        </authorList>
    </citation>
    <scope>NUCLEOTIDE SEQUENCE</scope>
    <source>
        <strain evidence="9">Stay&amp;Tobe</strain>
    </source>
</reference>
<comment type="caution">
    <text evidence="9">The sequence shown here is derived from an EMBL/GenBank/DDBJ whole genome shotgun (WGS) entry which is preliminary data.</text>
</comment>
<dbReference type="PROSITE" id="PS50850">
    <property type="entry name" value="MFS"/>
    <property type="match status" value="1"/>
</dbReference>
<evidence type="ECO:0000256" key="4">
    <source>
        <dbReference type="ARBA" id="ARBA00022847"/>
    </source>
</evidence>
<feature type="transmembrane region" description="Helical" evidence="7">
    <location>
        <begin position="42"/>
        <end position="62"/>
    </location>
</feature>
<dbReference type="Pfam" id="PF07690">
    <property type="entry name" value="MFS_1"/>
    <property type="match status" value="1"/>
</dbReference>
<dbReference type="PANTHER" id="PTHR11662:SF457">
    <property type="entry name" value="MAJOR FACILITATOR SUPERFAMILY TRANSPORTER 3"/>
    <property type="match status" value="1"/>
</dbReference>
<feature type="transmembrane region" description="Helical" evidence="7">
    <location>
        <begin position="484"/>
        <end position="505"/>
    </location>
</feature>
<dbReference type="AlphaFoldDB" id="A0AAD8E988"/>
<accession>A0AAD8E988</accession>
<evidence type="ECO:0000259" key="8">
    <source>
        <dbReference type="PROSITE" id="PS50850"/>
    </source>
</evidence>
<dbReference type="GO" id="GO:0006820">
    <property type="term" value="P:monoatomic anion transport"/>
    <property type="evidence" value="ECO:0007669"/>
    <property type="project" value="TreeGrafter"/>
</dbReference>
<evidence type="ECO:0000256" key="1">
    <source>
        <dbReference type="ARBA" id="ARBA00004141"/>
    </source>
</evidence>
<dbReference type="EMBL" id="JASPKZ010007842">
    <property type="protein sequence ID" value="KAJ9581818.1"/>
    <property type="molecule type" value="Genomic_DNA"/>
</dbReference>
<feature type="transmembrane region" description="Helical" evidence="7">
    <location>
        <begin position="222"/>
        <end position="241"/>
    </location>
</feature>
<keyword evidence="6 7" id="KW-0472">Membrane</keyword>
<feature type="transmembrane region" description="Helical" evidence="7">
    <location>
        <begin position="352"/>
        <end position="372"/>
    </location>
</feature>
<evidence type="ECO:0000256" key="5">
    <source>
        <dbReference type="ARBA" id="ARBA00022989"/>
    </source>
</evidence>
<evidence type="ECO:0000313" key="9">
    <source>
        <dbReference type="EMBL" id="KAJ9581818.1"/>
    </source>
</evidence>
<feature type="transmembrane region" description="Helical" evidence="7">
    <location>
        <begin position="253"/>
        <end position="273"/>
    </location>
</feature>
<evidence type="ECO:0000256" key="2">
    <source>
        <dbReference type="ARBA" id="ARBA00022448"/>
    </source>
</evidence>
<feature type="transmembrane region" description="Helical" evidence="7">
    <location>
        <begin position="163"/>
        <end position="182"/>
    </location>
</feature>
<dbReference type="GO" id="GO:0015293">
    <property type="term" value="F:symporter activity"/>
    <property type="evidence" value="ECO:0007669"/>
    <property type="project" value="UniProtKB-KW"/>
</dbReference>